<name>A0AAJ8BLG5_ASPNG</name>
<dbReference type="GeneID" id="84590149"/>
<gene>
    <name evidence="2" type="ORF">An01g13570</name>
</gene>
<accession>A0AAJ8BLG5</accession>
<dbReference type="VEuPathDB" id="FungiDB:An01g13570"/>
<dbReference type="SUPFAM" id="SSF81301">
    <property type="entry name" value="Nucleotidyltransferase"/>
    <property type="match status" value="1"/>
</dbReference>
<dbReference type="RefSeq" id="XP_059599829.1">
    <property type="nucleotide sequence ID" value="XM_059745352.1"/>
</dbReference>
<reference evidence="2" key="1">
    <citation type="submission" date="2025-02" db="EMBL/GenBank/DDBJ databases">
        <authorList>
            <consortium name="NCBI Genome Project"/>
        </authorList>
    </citation>
    <scope>NUCLEOTIDE SEQUENCE</scope>
</reference>
<evidence type="ECO:0000313" key="2">
    <source>
        <dbReference type="RefSeq" id="XP_059599829.1"/>
    </source>
</evidence>
<evidence type="ECO:0000259" key="1">
    <source>
        <dbReference type="Pfam" id="PF20750"/>
    </source>
</evidence>
<sequence>MAAPPVRQWGVTPPISTVLPTPDELAANDDLITELKVQNNFESPAETERRKQVLQLIQRVTVEFVKT</sequence>
<dbReference type="InterPro" id="IPR048840">
    <property type="entry name" value="PolA_pol_NTPase"/>
</dbReference>
<dbReference type="Gene3D" id="1.10.1410.10">
    <property type="match status" value="1"/>
</dbReference>
<protein>
    <recommendedName>
        <fullName evidence="1">Poly(A) polymerase nucleotidyltransferase domain-containing protein</fullName>
    </recommendedName>
</protein>
<feature type="domain" description="Poly(A) polymerase nucleotidyltransferase" evidence="1">
    <location>
        <begin position="10"/>
        <end position="66"/>
    </location>
</feature>
<dbReference type="InterPro" id="IPR043519">
    <property type="entry name" value="NT_sf"/>
</dbReference>
<feature type="non-terminal residue" evidence="2">
    <location>
        <position position="67"/>
    </location>
</feature>
<dbReference type="KEGG" id="ang:An01g13570"/>
<reference evidence="2" key="2">
    <citation type="submission" date="2025-08" db="UniProtKB">
        <authorList>
            <consortium name="RefSeq"/>
        </authorList>
    </citation>
    <scope>IDENTIFICATION</scope>
</reference>
<organism evidence="2">
    <name type="scientific">Aspergillus niger</name>
    <dbReference type="NCBI Taxonomy" id="5061"/>
    <lineage>
        <taxon>Eukaryota</taxon>
        <taxon>Fungi</taxon>
        <taxon>Dikarya</taxon>
        <taxon>Ascomycota</taxon>
        <taxon>Pezizomycotina</taxon>
        <taxon>Eurotiomycetes</taxon>
        <taxon>Eurotiomycetidae</taxon>
        <taxon>Eurotiales</taxon>
        <taxon>Aspergillaceae</taxon>
        <taxon>Aspergillus</taxon>
        <taxon>Aspergillus subgen. Circumdati</taxon>
    </lineage>
</organism>
<dbReference type="AlphaFoldDB" id="A0AAJ8BLG5"/>
<proteinExistence type="predicted"/>
<dbReference type="Pfam" id="PF20750">
    <property type="entry name" value="PAP_NTPase"/>
    <property type="match status" value="1"/>
</dbReference>